<evidence type="ECO:0000313" key="3">
    <source>
        <dbReference type="Proteomes" id="UP000095280"/>
    </source>
</evidence>
<dbReference type="Gene3D" id="1.20.58.390">
    <property type="entry name" value="Neurotransmitter-gated ion-channel transmembrane domain"/>
    <property type="match status" value="2"/>
</dbReference>
<dbReference type="SUPFAM" id="SSF90112">
    <property type="entry name" value="Neurotransmitter-gated ion-channel transmembrane pore"/>
    <property type="match status" value="1"/>
</dbReference>
<feature type="domain" description="Neurotransmitter-gated ion-channel transmembrane" evidence="2">
    <location>
        <begin position="212"/>
        <end position="386"/>
    </location>
</feature>
<dbReference type="InterPro" id="IPR036719">
    <property type="entry name" value="Neuro-gated_channel_TM_sf"/>
</dbReference>
<name>A0A1I8FP69_9PLAT</name>
<dbReference type="InterPro" id="IPR038050">
    <property type="entry name" value="Neuro_actylchol_rec"/>
</dbReference>
<dbReference type="WBParaSite" id="maker-unitig_40928-snap-gene-0.1-mRNA-1">
    <property type="protein sequence ID" value="maker-unitig_40928-snap-gene-0.1-mRNA-1"/>
    <property type="gene ID" value="maker-unitig_40928-snap-gene-0.1"/>
</dbReference>
<evidence type="ECO:0000256" key="1">
    <source>
        <dbReference type="SAM" id="MobiDB-lite"/>
    </source>
</evidence>
<dbReference type="Pfam" id="PF02932">
    <property type="entry name" value="Neur_chan_memb"/>
    <property type="match status" value="1"/>
</dbReference>
<dbReference type="InterPro" id="IPR006029">
    <property type="entry name" value="Neurotrans-gated_channel_TM"/>
</dbReference>
<evidence type="ECO:0000313" key="4">
    <source>
        <dbReference type="WBParaSite" id="maker-unitig_40928-snap-gene-0.1-mRNA-1"/>
    </source>
</evidence>
<evidence type="ECO:0000259" key="2">
    <source>
        <dbReference type="Pfam" id="PF02932"/>
    </source>
</evidence>
<organism evidence="3 4">
    <name type="scientific">Macrostomum lignano</name>
    <dbReference type="NCBI Taxonomy" id="282301"/>
    <lineage>
        <taxon>Eukaryota</taxon>
        <taxon>Metazoa</taxon>
        <taxon>Spiralia</taxon>
        <taxon>Lophotrochozoa</taxon>
        <taxon>Platyhelminthes</taxon>
        <taxon>Rhabditophora</taxon>
        <taxon>Macrostomorpha</taxon>
        <taxon>Macrostomida</taxon>
        <taxon>Macrostomidae</taxon>
        <taxon>Macrostomum</taxon>
    </lineage>
</organism>
<protein>
    <submittedName>
        <fullName evidence="4">Neur_chan_memb domain-containing protein</fullName>
    </submittedName>
</protein>
<dbReference type="AlphaFoldDB" id="A0A1I8FP69"/>
<dbReference type="GO" id="GO:0016020">
    <property type="term" value="C:membrane"/>
    <property type="evidence" value="ECO:0007669"/>
    <property type="project" value="InterPro"/>
</dbReference>
<reference evidence="4" key="1">
    <citation type="submission" date="2016-11" db="UniProtKB">
        <authorList>
            <consortium name="WormBaseParasite"/>
        </authorList>
    </citation>
    <scope>IDENTIFICATION</scope>
</reference>
<keyword evidence="3" id="KW-1185">Reference proteome</keyword>
<dbReference type="Proteomes" id="UP000095280">
    <property type="component" value="Unplaced"/>
</dbReference>
<accession>A0A1I8FP69</accession>
<proteinExistence type="predicted"/>
<dbReference type="GO" id="GO:0006811">
    <property type="term" value="P:monoatomic ion transport"/>
    <property type="evidence" value="ECO:0007669"/>
    <property type="project" value="InterPro"/>
</dbReference>
<feature type="region of interest" description="Disordered" evidence="1">
    <location>
        <begin position="450"/>
        <end position="471"/>
    </location>
</feature>
<sequence>DEKNQIVTLNIVGLQQVATIPTCVNLGARTQHDELQHTIGGYLDTWIWFLYNNAGGDWDLGSSANKVNVLSDGTILWRPAHHLQKPMRDQRGVLSIRHAELHAEIWAPGLNNGYLIDLAPRGTEKEEADRNGWGISTTARRTSTTPSTSAKVRSQAQHREVQVLPRGPTSTLTFSLNIAAEDAVLRREPHLPLPGHQLPHHPGVLPARRVRAKKMSLSINHPAVTHRVFFLLIFDICPPTSLVVPLILNHGTVIVLNVHWRSPDTYVMAPWVRQVFMRTLPKLLLMKKPETERRRRSALCAFLADEFDDGEVMRERLRSRRTAMTSSGIINEIELALEGRPQHRRHEKEDERNTIRDDWKYVAVVLDASSCWLFSCAAIIGALGIFMQALAELRDTKREPDALQHPVSNADYSERMRSQRLKTAALVCPPVSMQTEKRCLLLKSRLGDHLDSPGKPSKPASVLHQPSFRYE</sequence>